<proteinExistence type="predicted"/>
<dbReference type="EMBL" id="VAFL01000019">
    <property type="protein sequence ID" value="TKW64866.1"/>
    <property type="molecule type" value="Genomic_DNA"/>
</dbReference>
<reference evidence="3 4" key="1">
    <citation type="journal article" date="2017" name="Nat. Commun.">
        <title>In situ click chemistry generation of cyclooxygenase-2 inhibitors.</title>
        <authorList>
            <person name="Bhardwaj A."/>
            <person name="Kaur J."/>
            <person name="Wuest M."/>
            <person name="Wuest F."/>
        </authorList>
    </citation>
    <scope>NUCLEOTIDE SEQUENCE [LARGE SCALE GENOMIC DNA]</scope>
    <source>
        <strain evidence="3">S2_012_000_R3_94</strain>
    </source>
</reference>
<evidence type="ECO:0000256" key="1">
    <source>
        <dbReference type="ARBA" id="ARBA00022801"/>
    </source>
</evidence>
<evidence type="ECO:0000313" key="3">
    <source>
        <dbReference type="EMBL" id="TKW64866.1"/>
    </source>
</evidence>
<dbReference type="AlphaFoldDB" id="A0A533HZD8"/>
<gene>
    <name evidence="3" type="ORF">DI616_17270</name>
</gene>
<dbReference type="SUPFAM" id="SSF56317">
    <property type="entry name" value="Carbon-nitrogen hydrolase"/>
    <property type="match status" value="1"/>
</dbReference>
<dbReference type="InterPro" id="IPR036526">
    <property type="entry name" value="C-N_Hydrolase_sf"/>
</dbReference>
<dbReference type="GO" id="GO:0016811">
    <property type="term" value="F:hydrolase activity, acting on carbon-nitrogen (but not peptide) bonds, in linear amides"/>
    <property type="evidence" value="ECO:0007669"/>
    <property type="project" value="TreeGrafter"/>
</dbReference>
<organism evidence="3 4">
    <name type="scientific">Paracoccus denitrificans</name>
    <dbReference type="NCBI Taxonomy" id="266"/>
    <lineage>
        <taxon>Bacteria</taxon>
        <taxon>Pseudomonadati</taxon>
        <taxon>Pseudomonadota</taxon>
        <taxon>Alphaproteobacteria</taxon>
        <taxon>Rhodobacterales</taxon>
        <taxon>Paracoccaceae</taxon>
        <taxon>Paracoccus</taxon>
    </lineage>
</organism>
<dbReference type="Gene3D" id="3.60.110.10">
    <property type="entry name" value="Carbon-nitrogen hydrolase"/>
    <property type="match status" value="1"/>
</dbReference>
<dbReference type="InterPro" id="IPR050345">
    <property type="entry name" value="Aliph_Amidase/BUP"/>
</dbReference>
<accession>A0A533HZD8</accession>
<name>A0A533HZD8_PARDE</name>
<keyword evidence="1" id="KW-0378">Hydrolase</keyword>
<dbReference type="PANTHER" id="PTHR43674:SF2">
    <property type="entry name" value="BETA-UREIDOPROPIONASE"/>
    <property type="match status" value="1"/>
</dbReference>
<comment type="caution">
    <text evidence="3">The sequence shown here is derived from an EMBL/GenBank/DDBJ whole genome shotgun (WGS) entry which is preliminary data.</text>
</comment>
<sequence>MAAENGLVMALWQGESVAGDADHAFTRIAQATGAAGMAGADVITFPELMTSGYNRDDLTDHAMTMAELAGRLAPIARDAGCAIVTGYPERLDHGVANAAICVAADGTVLANHRKIQLFGPDEARKFRPGDAYTSFMLCGRRAAMLICYDVEFAPHVAALKGQGVEMILVPTANMHPFAHIGQHVIPAMAANHALSIVYANYCGAEGDLSYFGGSSITSADGHVLARAGDAPCLLISHLPAHPDPATLSTQLRDLRQIAG</sequence>
<protein>
    <submittedName>
        <fullName evidence="3">Nitrilase</fullName>
    </submittedName>
</protein>
<dbReference type="PANTHER" id="PTHR43674">
    <property type="entry name" value="NITRILASE C965.09-RELATED"/>
    <property type="match status" value="1"/>
</dbReference>
<feature type="domain" description="CN hydrolase" evidence="2">
    <location>
        <begin position="7"/>
        <end position="240"/>
    </location>
</feature>
<evidence type="ECO:0000313" key="4">
    <source>
        <dbReference type="Proteomes" id="UP000315344"/>
    </source>
</evidence>
<dbReference type="PROSITE" id="PS50263">
    <property type="entry name" value="CN_HYDROLASE"/>
    <property type="match status" value="1"/>
</dbReference>
<dbReference type="InterPro" id="IPR003010">
    <property type="entry name" value="C-N_Hydrolase"/>
</dbReference>
<dbReference type="Pfam" id="PF00795">
    <property type="entry name" value="CN_hydrolase"/>
    <property type="match status" value="1"/>
</dbReference>
<evidence type="ECO:0000259" key="2">
    <source>
        <dbReference type="PROSITE" id="PS50263"/>
    </source>
</evidence>
<dbReference type="Proteomes" id="UP000315344">
    <property type="component" value="Unassembled WGS sequence"/>
</dbReference>